<accession>A0A1C2ECH0</accession>
<dbReference type="PANTHER" id="PTHR43877">
    <property type="entry name" value="AMINOALKYLPHOSPHONATE N-ACETYLTRANSFERASE-RELATED-RELATED"/>
    <property type="match status" value="1"/>
</dbReference>
<proteinExistence type="predicted"/>
<dbReference type="InterPro" id="IPR016181">
    <property type="entry name" value="Acyl_CoA_acyltransferase"/>
</dbReference>
<dbReference type="Pfam" id="PF00583">
    <property type="entry name" value="Acetyltransf_1"/>
    <property type="match status" value="1"/>
</dbReference>
<keyword evidence="2" id="KW-0012">Acyltransferase</keyword>
<dbReference type="STRING" id="1566387.QV13_01410"/>
<dbReference type="Gene3D" id="3.40.630.30">
    <property type="match status" value="1"/>
</dbReference>
<dbReference type="PANTHER" id="PTHR43877:SF5">
    <property type="entry name" value="BLL8307 PROTEIN"/>
    <property type="match status" value="1"/>
</dbReference>
<name>A0A1C2ECH0_9HYPH</name>
<keyword evidence="1 4" id="KW-0808">Transferase</keyword>
<sequence>MTQHHIDKTDDVGIRLRRSLAEEVAAPAWPDGFTLRPFQAADARAVHALLTQTLAKEEENFDLWWALHSSDAEYDPALWFVVDGPDGRLAAVALCWTSDYLKYLAVHPDARRNGLAEALLLHVFATFKARGAARVDLKTMVVENANAIRLYRRHGMVEVDWAG</sequence>
<dbReference type="AlphaFoldDB" id="A0A1C2ECH0"/>
<dbReference type="InterPro" id="IPR000182">
    <property type="entry name" value="GNAT_dom"/>
</dbReference>
<dbReference type="SUPFAM" id="SSF55729">
    <property type="entry name" value="Acyl-CoA N-acyltransferases (Nat)"/>
    <property type="match status" value="1"/>
</dbReference>
<reference evidence="4 5" key="1">
    <citation type="submission" date="2016-08" db="EMBL/GenBank/DDBJ databases">
        <title>Whole genome sequence of Mesorhizobium sp. strain UASWS1009 isolated from industrial sewage.</title>
        <authorList>
            <person name="Crovadore J."/>
            <person name="Calmin G."/>
            <person name="Chablais R."/>
            <person name="Cochard B."/>
            <person name="Lefort F."/>
        </authorList>
    </citation>
    <scope>NUCLEOTIDE SEQUENCE [LARGE SCALE GENOMIC DNA]</scope>
    <source>
        <strain evidence="4 5">UASWS1009</strain>
    </source>
</reference>
<dbReference type="OrthoDB" id="9803907at2"/>
<dbReference type="RefSeq" id="WP_024925347.1">
    <property type="nucleotide sequence ID" value="NZ_MDEO01000020.1"/>
</dbReference>
<dbReference type="Proteomes" id="UP000094412">
    <property type="component" value="Unassembled WGS sequence"/>
</dbReference>
<comment type="caution">
    <text evidence="4">The sequence shown here is derived from an EMBL/GenBank/DDBJ whole genome shotgun (WGS) entry which is preliminary data.</text>
</comment>
<dbReference type="InterPro" id="IPR050832">
    <property type="entry name" value="Bact_Acetyltransf"/>
</dbReference>
<evidence type="ECO:0000256" key="2">
    <source>
        <dbReference type="ARBA" id="ARBA00023315"/>
    </source>
</evidence>
<evidence type="ECO:0000313" key="4">
    <source>
        <dbReference type="EMBL" id="OCX24708.1"/>
    </source>
</evidence>
<dbReference type="PROSITE" id="PS51186">
    <property type="entry name" value="GNAT"/>
    <property type="match status" value="1"/>
</dbReference>
<dbReference type="GO" id="GO:0016747">
    <property type="term" value="F:acyltransferase activity, transferring groups other than amino-acyl groups"/>
    <property type="evidence" value="ECO:0007669"/>
    <property type="project" value="InterPro"/>
</dbReference>
<feature type="domain" description="N-acetyltransferase" evidence="3">
    <location>
        <begin position="33"/>
        <end position="163"/>
    </location>
</feature>
<evidence type="ECO:0000313" key="5">
    <source>
        <dbReference type="Proteomes" id="UP000094412"/>
    </source>
</evidence>
<evidence type="ECO:0000259" key="3">
    <source>
        <dbReference type="PROSITE" id="PS51186"/>
    </source>
</evidence>
<gene>
    <name evidence="4" type="ORF">QV13_01410</name>
</gene>
<protein>
    <submittedName>
        <fullName evidence="4">GNAT family N-acetyltransferase</fullName>
    </submittedName>
</protein>
<evidence type="ECO:0000256" key="1">
    <source>
        <dbReference type="ARBA" id="ARBA00022679"/>
    </source>
</evidence>
<organism evidence="4 5">
    <name type="scientific">Mesorhizobium hungaricum</name>
    <dbReference type="NCBI Taxonomy" id="1566387"/>
    <lineage>
        <taxon>Bacteria</taxon>
        <taxon>Pseudomonadati</taxon>
        <taxon>Pseudomonadota</taxon>
        <taxon>Alphaproteobacteria</taxon>
        <taxon>Hyphomicrobiales</taxon>
        <taxon>Phyllobacteriaceae</taxon>
        <taxon>Mesorhizobium</taxon>
    </lineage>
</organism>
<dbReference type="CDD" id="cd04301">
    <property type="entry name" value="NAT_SF"/>
    <property type="match status" value="1"/>
</dbReference>
<dbReference type="EMBL" id="MDEO01000020">
    <property type="protein sequence ID" value="OCX24708.1"/>
    <property type="molecule type" value="Genomic_DNA"/>
</dbReference>
<keyword evidence="5" id="KW-1185">Reference proteome</keyword>